<reference evidence="1" key="1">
    <citation type="submission" date="2021-05" db="EMBL/GenBank/DDBJ databases">
        <authorList>
            <person name="Scholz U."/>
            <person name="Mascher M."/>
            <person name="Fiebig A."/>
        </authorList>
    </citation>
    <scope>NUCLEOTIDE SEQUENCE [LARGE SCALE GENOMIC DNA]</scope>
</reference>
<evidence type="ECO:0000313" key="1">
    <source>
        <dbReference type="EnsemblPlants" id="AVESA.00010b.r2.1AG0049250.1.CDS"/>
    </source>
</evidence>
<name>A0ACD5TGE6_AVESA</name>
<dbReference type="Proteomes" id="UP001732700">
    <property type="component" value="Chromosome 1A"/>
</dbReference>
<sequence length="528" mass="58093">MSRREGPPPGFGAPAAGGRPLRPDFGGAKSDTCASTMVNIETETDDGSLEVQQQSQMQNEAMASQSSCQTKSSLAGNKDASLAEGPYKRVRADATEVASPGANASSTGQNLHPCKKRSPTPIDLFEDECVFCHSFRTGEVHGPMVQYRKGRIVSSDEGNPTNAKYVHKKCMDWAPRVYLDGDDIVNMEKEITRASKEKCSRCRLPGAALRCCEDGCPRTYHVPCALMIWECFWDAENCHVWCPEHAPDPSEVCDVTSPILQNQWSDKGLSADYQGEEKRMNESRTLVNQWVLLGSVLSTSEKDSLEEFASLTSSTLAEEWDKNVTHVIVGRSAGISCGKSYEVLMAILSGIWVVTAGWIADCLAEPIPGPKTFLAKTITVPEISYEVESIDGPKKGRARAAKGAAKLFSGLHFCLSAYMYPEVRENIKELITAAEGQLLDVMSLHSLQENVGKNPAKVYFIYIGGPPRDYASTLFALKEIEEVRQYRALGAKAICHLWLFDAIVSYDARMLEQSYREDRSLSSNFCSC</sequence>
<accession>A0ACD5TGE6</accession>
<evidence type="ECO:0000313" key="2">
    <source>
        <dbReference type="Proteomes" id="UP001732700"/>
    </source>
</evidence>
<dbReference type="EnsemblPlants" id="AVESA.00010b.r2.1AG0049250.1">
    <property type="protein sequence ID" value="AVESA.00010b.r2.1AG0049250.1.CDS"/>
    <property type="gene ID" value="AVESA.00010b.r2.1AG0049250"/>
</dbReference>
<organism evidence="1 2">
    <name type="scientific">Avena sativa</name>
    <name type="common">Oat</name>
    <dbReference type="NCBI Taxonomy" id="4498"/>
    <lineage>
        <taxon>Eukaryota</taxon>
        <taxon>Viridiplantae</taxon>
        <taxon>Streptophyta</taxon>
        <taxon>Embryophyta</taxon>
        <taxon>Tracheophyta</taxon>
        <taxon>Spermatophyta</taxon>
        <taxon>Magnoliopsida</taxon>
        <taxon>Liliopsida</taxon>
        <taxon>Poales</taxon>
        <taxon>Poaceae</taxon>
        <taxon>BOP clade</taxon>
        <taxon>Pooideae</taxon>
        <taxon>Poodae</taxon>
        <taxon>Poeae</taxon>
        <taxon>Poeae Chloroplast Group 1 (Aveneae type)</taxon>
        <taxon>Aveninae</taxon>
        <taxon>Avena</taxon>
    </lineage>
</organism>
<protein>
    <submittedName>
        <fullName evidence="1">Uncharacterized protein</fullName>
    </submittedName>
</protein>
<proteinExistence type="predicted"/>
<keyword evidence="2" id="KW-1185">Reference proteome</keyword>
<reference evidence="1" key="2">
    <citation type="submission" date="2025-09" db="UniProtKB">
        <authorList>
            <consortium name="EnsemblPlants"/>
        </authorList>
    </citation>
    <scope>IDENTIFICATION</scope>
</reference>